<comment type="subcellular location">
    <subcellularLocation>
        <location evidence="1 4">Periplasm</location>
    </subcellularLocation>
</comment>
<dbReference type="InterPro" id="IPR017585">
    <property type="entry name" value="SAF_FlgA"/>
</dbReference>
<dbReference type="Proteomes" id="UP000549617">
    <property type="component" value="Unassembled WGS sequence"/>
</dbReference>
<dbReference type="InterPro" id="IPR013974">
    <property type="entry name" value="SAF"/>
</dbReference>
<comment type="similarity">
    <text evidence="4">Belongs to the FlgA family.</text>
</comment>
<comment type="function">
    <text evidence="4">Involved in the assembly process of the P-ring formation. It may associate with FlgF on the rod constituting a structure essential for the P-ring assembly or may act as a modulator protein for the P-ring assembly.</text>
</comment>
<evidence type="ECO:0000256" key="2">
    <source>
        <dbReference type="ARBA" id="ARBA00022729"/>
    </source>
</evidence>
<proteinExistence type="inferred from homology"/>
<dbReference type="InterPro" id="IPR039246">
    <property type="entry name" value="Flagellar_FlgA"/>
</dbReference>
<keyword evidence="4" id="KW-1005">Bacterial flagellum biogenesis</keyword>
<dbReference type="Gene3D" id="2.30.30.760">
    <property type="match status" value="1"/>
</dbReference>
<comment type="caution">
    <text evidence="6">The sequence shown here is derived from an EMBL/GenBank/DDBJ whole genome shotgun (WGS) entry which is preliminary data.</text>
</comment>
<feature type="signal peptide" evidence="4">
    <location>
        <begin position="1"/>
        <end position="17"/>
    </location>
</feature>
<dbReference type="AlphaFoldDB" id="A0A7W9EDG4"/>
<dbReference type="SMART" id="SM00858">
    <property type="entry name" value="SAF"/>
    <property type="match status" value="1"/>
</dbReference>
<dbReference type="CDD" id="cd11614">
    <property type="entry name" value="SAF_CpaB_FlgA_like"/>
    <property type="match status" value="1"/>
</dbReference>
<name>A0A7W9EDG4_9SPHN</name>
<evidence type="ECO:0000256" key="4">
    <source>
        <dbReference type="RuleBase" id="RU362063"/>
    </source>
</evidence>
<feature type="domain" description="SAF" evidence="5">
    <location>
        <begin position="25"/>
        <end position="85"/>
    </location>
</feature>
<dbReference type="GO" id="GO:0042597">
    <property type="term" value="C:periplasmic space"/>
    <property type="evidence" value="ECO:0007669"/>
    <property type="project" value="UniProtKB-SubCell"/>
</dbReference>
<organism evidence="6 7">
    <name type="scientific">Sphingobium boeckii</name>
    <dbReference type="NCBI Taxonomy" id="1082345"/>
    <lineage>
        <taxon>Bacteria</taxon>
        <taxon>Pseudomonadati</taxon>
        <taxon>Pseudomonadota</taxon>
        <taxon>Alphaproteobacteria</taxon>
        <taxon>Sphingomonadales</taxon>
        <taxon>Sphingomonadaceae</taxon>
        <taxon>Sphingobium</taxon>
    </lineage>
</organism>
<dbReference type="RefSeq" id="WP_184016466.1">
    <property type="nucleotide sequence ID" value="NZ_JACIJC010000002.1"/>
</dbReference>
<evidence type="ECO:0000259" key="5">
    <source>
        <dbReference type="SMART" id="SM00858"/>
    </source>
</evidence>
<dbReference type="EMBL" id="JACIJC010000002">
    <property type="protein sequence ID" value="MBB5685263.1"/>
    <property type="molecule type" value="Genomic_DNA"/>
</dbReference>
<gene>
    <name evidence="6" type="ORF">FHS49_001271</name>
</gene>
<keyword evidence="7" id="KW-1185">Reference proteome</keyword>
<evidence type="ECO:0000313" key="7">
    <source>
        <dbReference type="Proteomes" id="UP000549617"/>
    </source>
</evidence>
<dbReference type="PANTHER" id="PTHR36307:SF1">
    <property type="entry name" value="FLAGELLA BASAL BODY P-RING FORMATION PROTEIN FLGA"/>
    <property type="match status" value="1"/>
</dbReference>
<keyword evidence="6" id="KW-0282">Flagellum</keyword>
<feature type="chain" id="PRO_5031601734" description="Flagella basal body P-ring formation protein FlgA" evidence="4">
    <location>
        <begin position="18"/>
        <end position="153"/>
    </location>
</feature>
<keyword evidence="2 4" id="KW-0732">Signal</keyword>
<protein>
    <recommendedName>
        <fullName evidence="4">Flagella basal body P-ring formation protein FlgA</fullName>
    </recommendedName>
</protein>
<dbReference type="PANTHER" id="PTHR36307">
    <property type="entry name" value="FLAGELLA BASAL BODY P-RING FORMATION PROTEIN FLGA"/>
    <property type="match status" value="1"/>
</dbReference>
<keyword evidence="3 4" id="KW-0574">Periplasm</keyword>
<dbReference type="GO" id="GO:0044780">
    <property type="term" value="P:bacterial-type flagellum assembly"/>
    <property type="evidence" value="ECO:0007669"/>
    <property type="project" value="InterPro"/>
</dbReference>
<keyword evidence="6" id="KW-0966">Cell projection</keyword>
<evidence type="ECO:0000256" key="3">
    <source>
        <dbReference type="ARBA" id="ARBA00022764"/>
    </source>
</evidence>
<dbReference type="NCBIfam" id="TIGR03170">
    <property type="entry name" value="flgA_cterm"/>
    <property type="match status" value="1"/>
</dbReference>
<evidence type="ECO:0000313" key="6">
    <source>
        <dbReference type="EMBL" id="MBB5685263.1"/>
    </source>
</evidence>
<dbReference type="Pfam" id="PF13144">
    <property type="entry name" value="ChapFlgA"/>
    <property type="match status" value="1"/>
</dbReference>
<reference evidence="6 7" key="1">
    <citation type="submission" date="2020-08" db="EMBL/GenBank/DDBJ databases">
        <title>Genomic Encyclopedia of Type Strains, Phase IV (KMG-IV): sequencing the most valuable type-strain genomes for metagenomic binning, comparative biology and taxonomic classification.</title>
        <authorList>
            <person name="Goeker M."/>
        </authorList>
    </citation>
    <scope>NUCLEOTIDE SEQUENCE [LARGE SCALE GENOMIC DNA]</scope>
    <source>
        <strain evidence="6 7">DSM 25079</strain>
    </source>
</reference>
<keyword evidence="6" id="KW-0969">Cilium</keyword>
<evidence type="ECO:0000256" key="1">
    <source>
        <dbReference type="ARBA" id="ARBA00004418"/>
    </source>
</evidence>
<sequence length="153" mass="16010">MRCLIATALLAASPAYAEPSGSALVETPVLIRAIERGEPLAASDFEMKPASRAIARGALTPPDAAGKEAARRLLPGSVVRQGDLVRPQVVRRGDAILLTVRSDGLSITTAGRALSGGGVGEAVRVVNLQSNRTLNGIIEHKGRVRIAALWEDK</sequence>
<accession>A0A7W9EDG4</accession>